<dbReference type="RefSeq" id="WP_344850038.1">
    <property type="nucleotide sequence ID" value="NZ_BAABBY010000002.1"/>
</dbReference>
<name>A0ABP8B799_9SPHI</name>
<dbReference type="Proteomes" id="UP001501772">
    <property type="component" value="Unassembled WGS sequence"/>
</dbReference>
<reference evidence="2" key="1">
    <citation type="journal article" date="2019" name="Int. J. Syst. Evol. Microbiol.">
        <title>The Global Catalogue of Microorganisms (GCM) 10K type strain sequencing project: providing services to taxonomists for standard genome sequencing and annotation.</title>
        <authorList>
            <consortium name="The Broad Institute Genomics Platform"/>
            <consortium name="The Broad Institute Genome Sequencing Center for Infectious Disease"/>
            <person name="Wu L."/>
            <person name="Ma J."/>
        </authorList>
    </citation>
    <scope>NUCLEOTIDE SEQUENCE [LARGE SCALE GENOMIC DNA]</scope>
    <source>
        <strain evidence="2">JCM 17626</strain>
    </source>
</reference>
<dbReference type="InterPro" id="IPR024079">
    <property type="entry name" value="MetalloPept_cat_dom_sf"/>
</dbReference>
<dbReference type="Pfam" id="PF12388">
    <property type="entry name" value="Peptidase_M57"/>
    <property type="match status" value="1"/>
</dbReference>
<comment type="caution">
    <text evidence="1">The sequence shown here is derived from an EMBL/GenBank/DDBJ whole genome shotgun (WGS) entry which is preliminary data.</text>
</comment>
<proteinExistence type="predicted"/>
<evidence type="ECO:0000313" key="1">
    <source>
        <dbReference type="EMBL" id="GAA4199715.1"/>
    </source>
</evidence>
<evidence type="ECO:0008006" key="3">
    <source>
        <dbReference type="Google" id="ProtNLM"/>
    </source>
</evidence>
<gene>
    <name evidence="1" type="ORF">GCM10022289_10490</name>
</gene>
<dbReference type="PROSITE" id="PS51257">
    <property type="entry name" value="PROKAR_LIPOPROTEIN"/>
    <property type="match status" value="1"/>
</dbReference>
<keyword evidence="2" id="KW-1185">Reference proteome</keyword>
<organism evidence="1 2">
    <name type="scientific">Pedobacter jeongneungensis</name>
    <dbReference type="NCBI Taxonomy" id="947309"/>
    <lineage>
        <taxon>Bacteria</taxon>
        <taxon>Pseudomonadati</taxon>
        <taxon>Bacteroidota</taxon>
        <taxon>Sphingobacteriia</taxon>
        <taxon>Sphingobacteriales</taxon>
        <taxon>Sphingobacteriaceae</taxon>
        <taxon>Pedobacter</taxon>
    </lineage>
</organism>
<dbReference type="EMBL" id="BAABBY010000002">
    <property type="protein sequence ID" value="GAA4199715.1"/>
    <property type="molecule type" value="Genomic_DNA"/>
</dbReference>
<dbReference type="SUPFAM" id="SSF55486">
    <property type="entry name" value="Metalloproteases ('zincins'), catalytic domain"/>
    <property type="match status" value="1"/>
</dbReference>
<evidence type="ECO:0000313" key="2">
    <source>
        <dbReference type="Proteomes" id="UP001501772"/>
    </source>
</evidence>
<dbReference type="InterPro" id="IPR024653">
    <property type="entry name" value="Peptidase_M10/M27/M57"/>
</dbReference>
<protein>
    <recommendedName>
        <fullName evidence="3">Dual-action HEIGH metallo-peptidase</fullName>
    </recommendedName>
</protein>
<accession>A0ABP8B799</accession>
<dbReference type="Gene3D" id="3.40.390.10">
    <property type="entry name" value="Collagenase (Catalytic Domain)"/>
    <property type="match status" value="1"/>
</dbReference>
<sequence>MKKIYYAFFFLITILSACKKDNGHAENNTEIPIEIIQKLKAAGFDTTEGLHIHGDGYIVEGDILLTKTDIDGLSENPKSKVILGLNVKDRLLQSKDPIGHYVSNLLTANSGVKNISIYINPSFQQYIIDGLDLAIARYNALEFGLTFSRSMSSSSADITISTTFIDPNNKPSNVTAYLMASGLPSNGNPYNQILVNTYYYNTSSFYSDIASTFAHEIGHAIGFRHTDYMNRAFSCGQVTQGNNEGGNANHVRGTSPDPVSGSWMLACANGVDRPFIDEDILALNGTYPRLRNVYVKQVSTLISDDSYLIGCCDDRTLLSNNFKLEFYQDQNLTVPYTTSNNFVVKVFEYSGSSQLTRVFLVPNGATSYDLGTFVTDITYSYGTEVQNNTSGYSIAPFGGYHLAP</sequence>